<dbReference type="InterPro" id="IPR016181">
    <property type="entry name" value="Acyl_CoA_acyltransferase"/>
</dbReference>
<evidence type="ECO:0000313" key="5">
    <source>
        <dbReference type="Proteomes" id="UP000604475"/>
    </source>
</evidence>
<evidence type="ECO:0000256" key="1">
    <source>
        <dbReference type="ARBA" id="ARBA00022679"/>
    </source>
</evidence>
<keyword evidence="1" id="KW-0808">Transferase</keyword>
<dbReference type="Pfam" id="PF00583">
    <property type="entry name" value="Acetyltransf_1"/>
    <property type="match status" value="1"/>
</dbReference>
<evidence type="ECO:0000259" key="3">
    <source>
        <dbReference type="PROSITE" id="PS51186"/>
    </source>
</evidence>
<dbReference type="PROSITE" id="PS51186">
    <property type="entry name" value="GNAT"/>
    <property type="match status" value="1"/>
</dbReference>
<name>A0A937UQD5_9ACTN</name>
<dbReference type="SUPFAM" id="SSF55729">
    <property type="entry name" value="Acyl-CoA N-acyltransferases (Nat)"/>
    <property type="match status" value="1"/>
</dbReference>
<dbReference type="PANTHER" id="PTHR43877">
    <property type="entry name" value="AMINOALKYLPHOSPHONATE N-ACETYLTRANSFERASE-RELATED-RELATED"/>
    <property type="match status" value="1"/>
</dbReference>
<gene>
    <name evidence="4" type="ORF">I7412_05155</name>
</gene>
<dbReference type="EMBL" id="JAEACQ010000143">
    <property type="protein sequence ID" value="MBL7626566.1"/>
    <property type="molecule type" value="Genomic_DNA"/>
</dbReference>
<evidence type="ECO:0000313" key="4">
    <source>
        <dbReference type="EMBL" id="MBL7626566.1"/>
    </source>
</evidence>
<dbReference type="RefSeq" id="WP_203003859.1">
    <property type="nucleotide sequence ID" value="NZ_JADWYU010000027.1"/>
</dbReference>
<proteinExistence type="predicted"/>
<keyword evidence="5" id="KW-1185">Reference proteome</keyword>
<protein>
    <submittedName>
        <fullName evidence="4">GNAT family N-acetyltransferase</fullName>
    </submittedName>
</protein>
<comment type="caution">
    <text evidence="4">The sequence shown here is derived from an EMBL/GenBank/DDBJ whole genome shotgun (WGS) entry which is preliminary data.</text>
</comment>
<accession>A0A937UQD5</accession>
<dbReference type="Proteomes" id="UP000604475">
    <property type="component" value="Unassembled WGS sequence"/>
</dbReference>
<dbReference type="AlphaFoldDB" id="A0A937UQD5"/>
<dbReference type="InterPro" id="IPR050832">
    <property type="entry name" value="Bact_Acetyltransf"/>
</dbReference>
<reference evidence="4" key="1">
    <citation type="submission" date="2020-12" db="EMBL/GenBank/DDBJ databases">
        <title>Genomic characterization of non-nitrogen-fixing Frankia strains.</title>
        <authorList>
            <person name="Carlos-Shanley C."/>
            <person name="Guerra T."/>
            <person name="Hahn D."/>
        </authorList>
    </citation>
    <scope>NUCLEOTIDE SEQUENCE</scope>
    <source>
        <strain evidence="4">CN6</strain>
    </source>
</reference>
<dbReference type="CDD" id="cd04301">
    <property type="entry name" value="NAT_SF"/>
    <property type="match status" value="1"/>
</dbReference>
<organism evidence="4 5">
    <name type="scientific">Frankia nepalensis</name>
    <dbReference type="NCBI Taxonomy" id="1836974"/>
    <lineage>
        <taxon>Bacteria</taxon>
        <taxon>Bacillati</taxon>
        <taxon>Actinomycetota</taxon>
        <taxon>Actinomycetes</taxon>
        <taxon>Frankiales</taxon>
        <taxon>Frankiaceae</taxon>
        <taxon>Frankia</taxon>
    </lineage>
</organism>
<sequence>MSSVEIRICEGSSLDLLDRWIPSNGRTSFHRRRFEQQVAGSGTYLVAWLDQRPVGHLLILWTGCAADESRHWPVRCPELNALGVWPPRQRRQGIGRALLGRAEAMVAERGYVAVGLGVADDNPDAFRLYQRLGYTTRVGRYVDRWTWVDHDGVERQEAEPCTFLAKSLT</sequence>
<keyword evidence="2" id="KW-0012">Acyltransferase</keyword>
<dbReference type="Gene3D" id="3.40.630.30">
    <property type="match status" value="1"/>
</dbReference>
<dbReference type="GO" id="GO:0016747">
    <property type="term" value="F:acyltransferase activity, transferring groups other than amino-acyl groups"/>
    <property type="evidence" value="ECO:0007669"/>
    <property type="project" value="InterPro"/>
</dbReference>
<evidence type="ECO:0000256" key="2">
    <source>
        <dbReference type="ARBA" id="ARBA00023315"/>
    </source>
</evidence>
<dbReference type="InterPro" id="IPR000182">
    <property type="entry name" value="GNAT_dom"/>
</dbReference>
<feature type="domain" description="N-acetyltransferase" evidence="3">
    <location>
        <begin position="4"/>
        <end position="159"/>
    </location>
</feature>